<dbReference type="GO" id="GO:0000156">
    <property type="term" value="F:phosphorelay response regulator activity"/>
    <property type="evidence" value="ECO:0007669"/>
    <property type="project" value="InterPro"/>
</dbReference>
<keyword evidence="7" id="KW-0597">Phosphoprotein</keyword>
<dbReference type="EMBL" id="QOHO01000027">
    <property type="protein sequence ID" value="RFZ79129.1"/>
    <property type="molecule type" value="Genomic_DNA"/>
</dbReference>
<dbReference type="InterPro" id="IPR007492">
    <property type="entry name" value="LytTR_DNA-bd_dom"/>
</dbReference>
<dbReference type="PROSITE" id="PS50930">
    <property type="entry name" value="HTH_LYTTR"/>
    <property type="match status" value="1"/>
</dbReference>
<evidence type="ECO:0000256" key="8">
    <source>
        <dbReference type="SAM" id="Phobius"/>
    </source>
</evidence>
<comment type="function">
    <text evidence="5">May play the central regulatory role in sporulation. It may be an element of the effector pathway responsible for the activation of sporulation genes in response to nutritional stress. Spo0A may act in concert with spo0H (a sigma factor) to control the expression of some genes that are critical to the sporulation process.</text>
</comment>
<feature type="transmembrane region" description="Helical" evidence="8">
    <location>
        <begin position="14"/>
        <end position="37"/>
    </location>
</feature>
<dbReference type="PROSITE" id="PS50110">
    <property type="entry name" value="RESPONSE_REGULATORY"/>
    <property type="match status" value="1"/>
</dbReference>
<dbReference type="InterPro" id="IPR001789">
    <property type="entry name" value="Sig_transdc_resp-reg_receiver"/>
</dbReference>
<keyword evidence="4" id="KW-0010">Activator</keyword>
<keyword evidence="8" id="KW-1133">Transmembrane helix</keyword>
<name>A0A3E2NDM3_9FIRM</name>
<dbReference type="Proteomes" id="UP000260680">
    <property type="component" value="Unassembled WGS sequence"/>
</dbReference>
<dbReference type="AlphaFoldDB" id="A0A3E2NDM3"/>
<dbReference type="Pfam" id="PF04397">
    <property type="entry name" value="LytTR"/>
    <property type="match status" value="1"/>
</dbReference>
<feature type="modified residue" description="4-aspartylphosphate" evidence="7">
    <location>
        <position position="113"/>
    </location>
</feature>
<evidence type="ECO:0000256" key="1">
    <source>
        <dbReference type="ARBA" id="ARBA00018672"/>
    </source>
</evidence>
<dbReference type="GO" id="GO:0003677">
    <property type="term" value="F:DNA binding"/>
    <property type="evidence" value="ECO:0007669"/>
    <property type="project" value="UniProtKB-KW"/>
</dbReference>
<dbReference type="InterPro" id="IPR011006">
    <property type="entry name" value="CheY-like_superfamily"/>
</dbReference>
<dbReference type="SMART" id="SM00850">
    <property type="entry name" value="LytTR"/>
    <property type="match status" value="1"/>
</dbReference>
<feature type="domain" description="HTH LytTR-type" evidence="10">
    <location>
        <begin position="189"/>
        <end position="290"/>
    </location>
</feature>
<protein>
    <recommendedName>
        <fullName evidence="1">Stage 0 sporulation protein A homolog</fullName>
    </recommendedName>
</protein>
<evidence type="ECO:0000256" key="3">
    <source>
        <dbReference type="ARBA" id="ARBA00023012"/>
    </source>
</evidence>
<evidence type="ECO:0000313" key="12">
    <source>
        <dbReference type="Proteomes" id="UP000260680"/>
    </source>
</evidence>
<sequence length="299" mass="35161">MKYLFIFSVKISKFSYISFFFSFFLILPHFFSTFFNITMIKCYLVKEWKETENIMIKIAICDDEPIFIEQIKSMIKSTLSGAQISYLTDSFTSGESLCEKLKGGTFYDLAFLDISMNGMNGIEAGERLRHYFQIKKTIIIYISSYDNRAKEVFCLDTFRFLSKPIDPELFKKDLLSACNRLSEIRDDFFCFKDITRGQCNIPIEDIIYLEISKGHKINVITKDIIYVFYGKLSEAFKKLETKGFLLIHHSILINYYHIRQISYEKVLMSNDAELAISGPKRKEIRANYMQLRKNKEDDR</sequence>
<comment type="caution">
    <text evidence="11">The sequence shown here is derived from an EMBL/GenBank/DDBJ whole genome shotgun (WGS) entry which is preliminary data.</text>
</comment>
<dbReference type="Gene3D" id="3.40.50.2300">
    <property type="match status" value="1"/>
</dbReference>
<evidence type="ECO:0000256" key="7">
    <source>
        <dbReference type="PROSITE-ProRule" id="PRU00169"/>
    </source>
</evidence>
<keyword evidence="11" id="KW-0238">DNA-binding</keyword>
<keyword evidence="8" id="KW-0472">Membrane</keyword>
<keyword evidence="3" id="KW-0902">Two-component regulatory system</keyword>
<evidence type="ECO:0000259" key="10">
    <source>
        <dbReference type="PROSITE" id="PS50930"/>
    </source>
</evidence>
<feature type="domain" description="Response regulatory" evidence="9">
    <location>
        <begin position="57"/>
        <end position="178"/>
    </location>
</feature>
<proteinExistence type="predicted"/>
<keyword evidence="2" id="KW-0963">Cytoplasm</keyword>
<evidence type="ECO:0000256" key="2">
    <source>
        <dbReference type="ARBA" id="ARBA00022490"/>
    </source>
</evidence>
<dbReference type="SMART" id="SM00448">
    <property type="entry name" value="REC"/>
    <property type="match status" value="1"/>
</dbReference>
<keyword evidence="8" id="KW-0812">Transmembrane</keyword>
<reference evidence="11 12" key="1">
    <citation type="submission" date="2018-07" db="EMBL/GenBank/DDBJ databases">
        <title>New species, Clostridium PI-S10-A1B.</title>
        <authorList>
            <person name="Krishna G."/>
            <person name="Summeta K."/>
            <person name="Shikha S."/>
            <person name="Prabhu P.B."/>
            <person name="Suresh K."/>
        </authorList>
    </citation>
    <scope>NUCLEOTIDE SEQUENCE [LARGE SCALE GENOMIC DNA]</scope>
    <source>
        <strain evidence="11 12">PI-S10-A1B</strain>
    </source>
</reference>
<gene>
    <name evidence="11" type="ORF">DS742_09720</name>
</gene>
<organism evidence="11 12">
    <name type="scientific">Lacrimispora amygdalina</name>
    <dbReference type="NCBI Taxonomy" id="253257"/>
    <lineage>
        <taxon>Bacteria</taxon>
        <taxon>Bacillati</taxon>
        <taxon>Bacillota</taxon>
        <taxon>Clostridia</taxon>
        <taxon>Lachnospirales</taxon>
        <taxon>Lachnospiraceae</taxon>
        <taxon>Lacrimispora</taxon>
    </lineage>
</organism>
<dbReference type="Pfam" id="PF00072">
    <property type="entry name" value="Response_reg"/>
    <property type="match status" value="1"/>
</dbReference>
<dbReference type="PANTHER" id="PTHR37299:SF3">
    <property type="entry name" value="STAGE 0 SPORULATION PROTEIN A HOMOLOG"/>
    <property type="match status" value="1"/>
</dbReference>
<evidence type="ECO:0000256" key="4">
    <source>
        <dbReference type="ARBA" id="ARBA00023159"/>
    </source>
</evidence>
<dbReference type="Gene3D" id="2.40.50.1020">
    <property type="entry name" value="LytTr DNA-binding domain"/>
    <property type="match status" value="1"/>
</dbReference>
<dbReference type="PANTHER" id="PTHR37299">
    <property type="entry name" value="TRANSCRIPTIONAL REGULATOR-RELATED"/>
    <property type="match status" value="1"/>
</dbReference>
<evidence type="ECO:0000256" key="6">
    <source>
        <dbReference type="ARBA" id="ARBA00037164"/>
    </source>
</evidence>
<dbReference type="SUPFAM" id="SSF52172">
    <property type="entry name" value="CheY-like"/>
    <property type="match status" value="1"/>
</dbReference>
<dbReference type="InterPro" id="IPR046947">
    <property type="entry name" value="LytR-like"/>
</dbReference>
<evidence type="ECO:0000256" key="5">
    <source>
        <dbReference type="ARBA" id="ARBA00024867"/>
    </source>
</evidence>
<comment type="function">
    <text evidence="6">Required for high-level post-exponential phase expression of a series of secreted proteins.</text>
</comment>
<accession>A0A3E2NDM3</accession>
<evidence type="ECO:0000313" key="11">
    <source>
        <dbReference type="EMBL" id="RFZ79129.1"/>
    </source>
</evidence>
<evidence type="ECO:0000259" key="9">
    <source>
        <dbReference type="PROSITE" id="PS50110"/>
    </source>
</evidence>